<dbReference type="InterPro" id="IPR043129">
    <property type="entry name" value="ATPase_NBD"/>
</dbReference>
<feature type="non-terminal residue" evidence="5">
    <location>
        <position position="352"/>
    </location>
</feature>
<dbReference type="Gene3D" id="3.30.30.30">
    <property type="match status" value="1"/>
</dbReference>
<dbReference type="GO" id="GO:0005524">
    <property type="term" value="F:ATP binding"/>
    <property type="evidence" value="ECO:0007669"/>
    <property type="project" value="UniProtKB-KW"/>
</dbReference>
<keyword evidence="4" id="KW-0732">Signal</keyword>
<dbReference type="Gene3D" id="3.30.420.40">
    <property type="match status" value="2"/>
</dbReference>
<proteinExistence type="predicted"/>
<gene>
    <name evidence="5" type="ORF">BC938DRAFT_477400</name>
</gene>
<keyword evidence="1" id="KW-0547">Nucleotide-binding</keyword>
<protein>
    <submittedName>
        <fullName evidence="5">Heat shock protein 70 family</fullName>
    </submittedName>
</protein>
<dbReference type="SUPFAM" id="SSF53067">
    <property type="entry name" value="Actin-like ATPase domain"/>
    <property type="match status" value="2"/>
</dbReference>
<keyword evidence="3" id="KW-0143">Chaperone</keyword>
<reference evidence="5 6" key="1">
    <citation type="journal article" date="2018" name="New Phytol.">
        <title>Phylogenomics of Endogonaceae and evolution of mycorrhizas within Mucoromycota.</title>
        <authorList>
            <person name="Chang Y."/>
            <person name="Desiro A."/>
            <person name="Na H."/>
            <person name="Sandor L."/>
            <person name="Lipzen A."/>
            <person name="Clum A."/>
            <person name="Barry K."/>
            <person name="Grigoriev I.V."/>
            <person name="Martin F.M."/>
            <person name="Stajich J.E."/>
            <person name="Smith M.E."/>
            <person name="Bonito G."/>
            <person name="Spatafora J.W."/>
        </authorList>
    </citation>
    <scope>NUCLEOTIDE SEQUENCE [LARGE SCALE GENOMIC DNA]</scope>
    <source>
        <strain evidence="5 6">AD002</strain>
    </source>
</reference>
<dbReference type="GO" id="GO:0140662">
    <property type="term" value="F:ATP-dependent protein folding chaperone"/>
    <property type="evidence" value="ECO:0007669"/>
    <property type="project" value="InterPro"/>
</dbReference>
<organism evidence="5 6">
    <name type="scientific">Jimgerdemannia flammicorona</name>
    <dbReference type="NCBI Taxonomy" id="994334"/>
    <lineage>
        <taxon>Eukaryota</taxon>
        <taxon>Fungi</taxon>
        <taxon>Fungi incertae sedis</taxon>
        <taxon>Mucoromycota</taxon>
        <taxon>Mucoromycotina</taxon>
        <taxon>Endogonomycetes</taxon>
        <taxon>Endogonales</taxon>
        <taxon>Endogonaceae</taxon>
        <taxon>Jimgerdemannia</taxon>
    </lineage>
</organism>
<evidence type="ECO:0000256" key="3">
    <source>
        <dbReference type="ARBA" id="ARBA00023186"/>
    </source>
</evidence>
<evidence type="ECO:0000256" key="1">
    <source>
        <dbReference type="ARBA" id="ARBA00022741"/>
    </source>
</evidence>
<comment type="caution">
    <text evidence="5">The sequence shown here is derived from an EMBL/GenBank/DDBJ whole genome shotgun (WGS) entry which is preliminary data.</text>
</comment>
<dbReference type="InterPro" id="IPR013126">
    <property type="entry name" value="Hsp_70_fam"/>
</dbReference>
<dbReference type="GO" id="GO:0030968">
    <property type="term" value="P:endoplasmic reticulum unfolded protein response"/>
    <property type="evidence" value="ECO:0007669"/>
    <property type="project" value="TreeGrafter"/>
</dbReference>
<dbReference type="Pfam" id="PF00012">
    <property type="entry name" value="HSP70"/>
    <property type="match status" value="1"/>
</dbReference>
<evidence type="ECO:0000256" key="4">
    <source>
        <dbReference type="SAM" id="SignalP"/>
    </source>
</evidence>
<dbReference type="EMBL" id="RBNJ01027486">
    <property type="protein sequence ID" value="RUS14370.1"/>
    <property type="molecule type" value="Genomic_DNA"/>
</dbReference>
<accession>A0A433PA14</accession>
<sequence>MVKHYHSRLLPLLACLLAVLLYGATTASAAVMSIDYGTEWFKVGLIKPGVPLDVALNRDSKRKTQSVITIRGEERFYGSDAGTRYPQNTYYNLKNLLGRLYDDKHCQEYRHRFVNNMIKDSVRGTAVFQHNETAFFTVEELIGFQFAHAKEQAEATAQELVKDVVITIPPYFNQFERQAVLDAAELAGLKVLSLMHDETAVALNYAMNRKFTTEPLNHIFFDMGAGSTVASLVSFSNVVVKEGKRNKTVPQIEVLAVGYDRTLGGYEFDLRLQNYLGKAFEAQKKGQLKQSVFESDKAMAKLLKEASRVKQILKLDFKTKVTRAELENLSQDLLDRIRGPIDTVLSTANKKV</sequence>
<dbReference type="PANTHER" id="PTHR45639:SF3">
    <property type="entry name" value="HYPOXIA UP-REGULATED PROTEIN 1"/>
    <property type="match status" value="1"/>
</dbReference>
<keyword evidence="2" id="KW-0067">ATP-binding</keyword>
<dbReference type="CDD" id="cd10230">
    <property type="entry name" value="ASKHA_NBD_HSP70_HYOU1"/>
    <property type="match status" value="1"/>
</dbReference>
<dbReference type="Proteomes" id="UP000274822">
    <property type="component" value="Unassembled WGS sequence"/>
</dbReference>
<dbReference type="GO" id="GO:0034663">
    <property type="term" value="C:endoplasmic reticulum chaperone complex"/>
    <property type="evidence" value="ECO:0007669"/>
    <property type="project" value="TreeGrafter"/>
</dbReference>
<keyword evidence="6" id="KW-1185">Reference proteome</keyword>
<evidence type="ECO:0000313" key="6">
    <source>
        <dbReference type="Proteomes" id="UP000274822"/>
    </source>
</evidence>
<keyword evidence="5" id="KW-0346">Stress response</keyword>
<dbReference type="PANTHER" id="PTHR45639">
    <property type="entry name" value="HSC70CB, ISOFORM G-RELATED"/>
    <property type="match status" value="1"/>
</dbReference>
<feature type="chain" id="PRO_5019021145" evidence="4">
    <location>
        <begin position="30"/>
        <end position="352"/>
    </location>
</feature>
<name>A0A433PA14_9FUNG</name>
<feature type="signal peptide" evidence="4">
    <location>
        <begin position="1"/>
        <end position="29"/>
    </location>
</feature>
<dbReference type="Gene3D" id="3.90.640.10">
    <property type="entry name" value="Actin, Chain A, domain 4"/>
    <property type="match status" value="1"/>
</dbReference>
<evidence type="ECO:0000256" key="2">
    <source>
        <dbReference type="ARBA" id="ARBA00022840"/>
    </source>
</evidence>
<dbReference type="AlphaFoldDB" id="A0A433PA14"/>
<evidence type="ECO:0000313" key="5">
    <source>
        <dbReference type="EMBL" id="RUS14370.1"/>
    </source>
</evidence>